<evidence type="ECO:0000256" key="3">
    <source>
        <dbReference type="ARBA" id="ARBA00022598"/>
    </source>
</evidence>
<dbReference type="PANTHER" id="PTHR11922">
    <property type="entry name" value="GMP SYNTHASE-RELATED"/>
    <property type="match status" value="1"/>
</dbReference>
<dbReference type="Proteomes" id="UP000326336">
    <property type="component" value="Unassembled WGS sequence"/>
</dbReference>
<dbReference type="PROSITE" id="PS51273">
    <property type="entry name" value="GATASE_TYPE_1"/>
    <property type="match status" value="1"/>
</dbReference>
<dbReference type="EMBL" id="RQSP01000017">
    <property type="protein sequence ID" value="KAB5606992.1"/>
    <property type="molecule type" value="Genomic_DNA"/>
</dbReference>
<evidence type="ECO:0000256" key="1">
    <source>
        <dbReference type="ARBA" id="ARBA00002332"/>
    </source>
</evidence>
<sequence length="520" mass="56390">MAQGPVLVVDFGAQYAQLIARRVREAGVYSELVPHSMPADEILAKDPKAIILSGGPASVFEPGAPTIDTKVFNASIPVLGICYGFQVMAYELGGKVDKAALGEYGKTKAVVDDAEGILADSPAEQTTWMSHGVAVEQAPEGFTVLAHTEGAPVAAMADETRKLYGVQWHPEVKHSPLGQQLIENFLHRCAGLPRDWDASSIIEDQVKKIRDKVGDAEVICGLSGGVDSAVAAALVHKAIGDQLTCVFVDHGLLRKGEVEQVKHDFVAATGIRLITVDAADDFLTALKGVSEPERKRKIIGEKFIRTFEKAQRQVLEEAGARGKEVKFLVQGTLYPDVVESGGGDGAANIKSHHNVGGLPKDLKFQLIEPLRTLFKDEVRAIGTELGLPDEIVWRQPFPGPGLGIRIIGEITKERLDLLREADAIAREELTRAGLDRDIWQCPVVLLADVHSVGVQGDERTYGSPIVLRPVSSEDAMTADWSRLPYDVLATISTRITNECRQINRVVLDCTSKPPATIEWE</sequence>
<dbReference type="InterPro" id="IPR014729">
    <property type="entry name" value="Rossmann-like_a/b/a_fold"/>
</dbReference>
<evidence type="ECO:0000313" key="13">
    <source>
        <dbReference type="Proteomes" id="UP000326336"/>
    </source>
</evidence>
<evidence type="ECO:0000256" key="9">
    <source>
        <dbReference type="HAMAP-Rule" id="MF_00344"/>
    </source>
</evidence>
<dbReference type="FunFam" id="3.40.50.880:FF:000001">
    <property type="entry name" value="GMP synthase [glutamine-hydrolyzing]"/>
    <property type="match status" value="1"/>
</dbReference>
<comment type="caution">
    <text evidence="12">The sequence shown here is derived from an EMBL/GenBank/DDBJ whole genome shotgun (WGS) entry which is preliminary data.</text>
</comment>
<dbReference type="InterPro" id="IPR001674">
    <property type="entry name" value="GMP_synth_C"/>
</dbReference>
<dbReference type="InterPro" id="IPR017926">
    <property type="entry name" value="GATASE"/>
</dbReference>
<feature type="active site" evidence="9">
    <location>
        <position position="171"/>
    </location>
</feature>
<dbReference type="InterPro" id="IPR004739">
    <property type="entry name" value="GMP_synth_GATase"/>
</dbReference>
<dbReference type="CDD" id="cd01742">
    <property type="entry name" value="GATase1_GMP_Synthase"/>
    <property type="match status" value="1"/>
</dbReference>
<feature type="binding site" evidence="10">
    <location>
        <begin position="223"/>
        <end position="229"/>
    </location>
    <ligand>
        <name>ATP</name>
        <dbReference type="ChEBI" id="CHEBI:30616"/>
    </ligand>
</feature>
<dbReference type="InterPro" id="IPR029062">
    <property type="entry name" value="Class_I_gatase-like"/>
</dbReference>
<comment type="subunit">
    <text evidence="9">Homodimer.</text>
</comment>
<comment type="function">
    <text evidence="1 9">Catalyzes the synthesis of GMP from XMP.</text>
</comment>
<dbReference type="RefSeq" id="WP_151916872.1">
    <property type="nucleotide sequence ID" value="NZ_RQSP01000017.1"/>
</dbReference>
<dbReference type="FunFam" id="3.30.300.10:FF:000002">
    <property type="entry name" value="GMP synthase [glutamine-hydrolyzing]"/>
    <property type="match status" value="1"/>
</dbReference>
<evidence type="ECO:0000256" key="10">
    <source>
        <dbReference type="PROSITE-ProRule" id="PRU00886"/>
    </source>
</evidence>
<evidence type="ECO:0000256" key="2">
    <source>
        <dbReference type="ARBA" id="ARBA00005153"/>
    </source>
</evidence>
<evidence type="ECO:0000259" key="11">
    <source>
        <dbReference type="PROSITE" id="PS51553"/>
    </source>
</evidence>
<dbReference type="EC" id="6.3.5.2" evidence="9"/>
<evidence type="ECO:0000256" key="6">
    <source>
        <dbReference type="ARBA" id="ARBA00022755"/>
    </source>
</evidence>
<keyword evidence="8 9" id="KW-0315">Glutamine amidotransferase</keyword>
<keyword evidence="3 9" id="KW-0436">Ligase</keyword>
<comment type="catalytic activity">
    <reaction evidence="9">
        <text>XMP + L-glutamine + ATP + H2O = GMP + L-glutamate + AMP + diphosphate + 2 H(+)</text>
        <dbReference type="Rhea" id="RHEA:11680"/>
        <dbReference type="ChEBI" id="CHEBI:15377"/>
        <dbReference type="ChEBI" id="CHEBI:15378"/>
        <dbReference type="ChEBI" id="CHEBI:29985"/>
        <dbReference type="ChEBI" id="CHEBI:30616"/>
        <dbReference type="ChEBI" id="CHEBI:33019"/>
        <dbReference type="ChEBI" id="CHEBI:57464"/>
        <dbReference type="ChEBI" id="CHEBI:58115"/>
        <dbReference type="ChEBI" id="CHEBI:58359"/>
        <dbReference type="ChEBI" id="CHEBI:456215"/>
        <dbReference type="EC" id="6.3.5.2"/>
    </reaction>
</comment>
<dbReference type="OrthoDB" id="9802219at2"/>
<dbReference type="AlphaFoldDB" id="A0A5N5RI77"/>
<dbReference type="CDD" id="cd01997">
    <property type="entry name" value="GMP_synthase_C"/>
    <property type="match status" value="1"/>
</dbReference>
<dbReference type="SUPFAM" id="SSF52402">
    <property type="entry name" value="Adenine nucleotide alpha hydrolases-like"/>
    <property type="match status" value="1"/>
</dbReference>
<dbReference type="SUPFAM" id="SSF54810">
    <property type="entry name" value="GMP synthetase C-terminal dimerisation domain"/>
    <property type="match status" value="1"/>
</dbReference>
<keyword evidence="7 9" id="KW-0067">ATP-binding</keyword>
<dbReference type="UniPathway" id="UPA00189">
    <property type="reaction ID" value="UER00296"/>
</dbReference>
<dbReference type="InterPro" id="IPR025777">
    <property type="entry name" value="GMPS_ATP_PPase_dom"/>
</dbReference>
<evidence type="ECO:0000256" key="7">
    <source>
        <dbReference type="ARBA" id="ARBA00022840"/>
    </source>
</evidence>
<evidence type="ECO:0000256" key="4">
    <source>
        <dbReference type="ARBA" id="ARBA00022741"/>
    </source>
</evidence>
<feature type="active site" description="Nucleophile" evidence="9">
    <location>
        <position position="82"/>
    </location>
</feature>
<gene>
    <name evidence="9" type="primary">guaA</name>
    <name evidence="12" type="ORF">EHS19_06010</name>
</gene>
<comment type="pathway">
    <text evidence="2 9">Purine metabolism; GMP biosynthesis; GMP from XMP (L-Gln route): step 1/1.</text>
</comment>
<dbReference type="PRINTS" id="PR00097">
    <property type="entry name" value="ANTSNTHASEII"/>
</dbReference>
<dbReference type="PRINTS" id="PR00099">
    <property type="entry name" value="CPSGATASE"/>
</dbReference>
<dbReference type="Gene3D" id="3.30.300.10">
    <property type="match status" value="1"/>
</dbReference>
<feature type="active site" evidence="9">
    <location>
        <position position="169"/>
    </location>
</feature>
<dbReference type="SUPFAM" id="SSF52317">
    <property type="entry name" value="Class I glutamine amidotransferase-like"/>
    <property type="match status" value="1"/>
</dbReference>
<dbReference type="InterPro" id="IPR022310">
    <property type="entry name" value="NAD/GMP_synthase"/>
</dbReference>
<name>A0A5N5RI77_9BIFI</name>
<dbReference type="Pfam" id="PF00117">
    <property type="entry name" value="GATase"/>
    <property type="match status" value="1"/>
</dbReference>
<dbReference type="GO" id="GO:0005524">
    <property type="term" value="F:ATP binding"/>
    <property type="evidence" value="ECO:0007669"/>
    <property type="project" value="UniProtKB-UniRule"/>
</dbReference>
<proteinExistence type="inferred from homology"/>
<dbReference type="Pfam" id="PF02540">
    <property type="entry name" value="NAD_synthase"/>
    <property type="match status" value="1"/>
</dbReference>
<dbReference type="HAMAP" id="MF_00344">
    <property type="entry name" value="GMP_synthase"/>
    <property type="match status" value="1"/>
</dbReference>
<feature type="domain" description="GMPS ATP-PPase" evidence="11">
    <location>
        <begin position="196"/>
        <end position="394"/>
    </location>
</feature>
<dbReference type="InterPro" id="IPR022955">
    <property type="entry name" value="GMP_synthase"/>
</dbReference>
<evidence type="ECO:0000256" key="5">
    <source>
        <dbReference type="ARBA" id="ARBA00022749"/>
    </source>
</evidence>
<keyword evidence="4 9" id="KW-0547">Nucleotide-binding</keyword>
<dbReference type="Gene3D" id="3.40.50.620">
    <property type="entry name" value="HUPs"/>
    <property type="match status" value="1"/>
</dbReference>
<dbReference type="NCBIfam" id="TIGR00884">
    <property type="entry name" value="guaA_Cterm"/>
    <property type="match status" value="1"/>
</dbReference>
<dbReference type="NCBIfam" id="NF000848">
    <property type="entry name" value="PRK00074.1"/>
    <property type="match status" value="1"/>
</dbReference>
<dbReference type="Pfam" id="PF00958">
    <property type="entry name" value="GMP_synt_C"/>
    <property type="match status" value="1"/>
</dbReference>
<keyword evidence="13" id="KW-1185">Reference proteome</keyword>
<dbReference type="PROSITE" id="PS51553">
    <property type="entry name" value="GMPS_ATP_PPASE"/>
    <property type="match status" value="1"/>
</dbReference>
<dbReference type="PANTHER" id="PTHR11922:SF2">
    <property type="entry name" value="GMP SYNTHASE [GLUTAMINE-HYDROLYZING]"/>
    <property type="match status" value="1"/>
</dbReference>
<keyword evidence="5 9" id="KW-0332">GMP biosynthesis</keyword>
<dbReference type="GO" id="GO:0005829">
    <property type="term" value="C:cytosol"/>
    <property type="evidence" value="ECO:0007669"/>
    <property type="project" value="TreeGrafter"/>
</dbReference>
<protein>
    <recommendedName>
        <fullName evidence="9">GMP synthase [glutamine-hydrolyzing]</fullName>
        <ecNumber evidence="9">6.3.5.2</ecNumber>
    </recommendedName>
    <alternativeName>
        <fullName evidence="9">GMP synthetase</fullName>
    </alternativeName>
    <alternativeName>
        <fullName evidence="9">Glutamine amidotransferase</fullName>
    </alternativeName>
</protein>
<evidence type="ECO:0000256" key="8">
    <source>
        <dbReference type="ARBA" id="ARBA00022962"/>
    </source>
</evidence>
<keyword evidence="6 9" id="KW-0658">Purine biosynthesis</keyword>
<dbReference type="FunFam" id="3.40.50.620:FF:000001">
    <property type="entry name" value="GMP synthase [glutamine-hydrolyzing]"/>
    <property type="match status" value="1"/>
</dbReference>
<evidence type="ECO:0000313" key="12">
    <source>
        <dbReference type="EMBL" id="KAB5606992.1"/>
    </source>
</evidence>
<dbReference type="Gene3D" id="3.40.50.880">
    <property type="match status" value="1"/>
</dbReference>
<reference evidence="12 13" key="1">
    <citation type="journal article" date="2019" name="Int. J. Syst. Evol. Microbiol.">
        <title>Bifidobacterium jacchi sp. nov., isolated from the faeces of a baby common marmoset (Callithrix jacchus).</title>
        <authorList>
            <person name="Modesto M."/>
            <person name="Watanabe K."/>
            <person name="Arita M."/>
            <person name="Satti M."/>
            <person name="Oki K."/>
            <person name="Sciavilla P."/>
            <person name="Patavino C."/>
            <person name="Camma C."/>
            <person name="Michelini S."/>
            <person name="Sgorbati B."/>
            <person name="Mattarelli P."/>
        </authorList>
    </citation>
    <scope>NUCLEOTIDE SEQUENCE [LARGE SCALE GENOMIC DNA]</scope>
    <source>
        <strain evidence="12 13">MRM 9.3</strain>
    </source>
</reference>
<dbReference type="PRINTS" id="PR00096">
    <property type="entry name" value="GATASE"/>
</dbReference>
<dbReference type="NCBIfam" id="TIGR00888">
    <property type="entry name" value="guaA_Nterm"/>
    <property type="match status" value="1"/>
</dbReference>
<dbReference type="GO" id="GO:0003921">
    <property type="term" value="F:GMP synthase activity"/>
    <property type="evidence" value="ECO:0007669"/>
    <property type="project" value="InterPro"/>
</dbReference>
<accession>A0A5N5RI77</accession>
<organism evidence="12 13">
    <name type="scientific">Bifidobacterium jacchi</name>
    <dbReference type="NCBI Taxonomy" id="2490545"/>
    <lineage>
        <taxon>Bacteria</taxon>
        <taxon>Bacillati</taxon>
        <taxon>Actinomycetota</taxon>
        <taxon>Actinomycetes</taxon>
        <taxon>Bifidobacteriales</taxon>
        <taxon>Bifidobacteriaceae</taxon>
        <taxon>Bifidobacterium</taxon>
    </lineage>
</organism>